<feature type="binding site" evidence="9">
    <location>
        <position position="145"/>
    </location>
    <ligand>
        <name>L-histidine</name>
        <dbReference type="ChEBI" id="CHEBI:57595"/>
    </ligand>
</feature>
<dbReference type="GO" id="GO:0005737">
    <property type="term" value="C:cytoplasm"/>
    <property type="evidence" value="ECO:0007669"/>
    <property type="project" value="UniProtKB-SubCell"/>
</dbReference>
<dbReference type="SUPFAM" id="SSF52954">
    <property type="entry name" value="Class II aaRS ABD-related"/>
    <property type="match status" value="1"/>
</dbReference>
<dbReference type="EC" id="6.1.1.21" evidence="8"/>
<dbReference type="PANTHER" id="PTHR43707">
    <property type="entry name" value="HISTIDYL-TRNA SYNTHETASE"/>
    <property type="match status" value="1"/>
</dbReference>
<feature type="binding site" evidence="9">
    <location>
        <begin position="114"/>
        <end position="116"/>
    </location>
    <ligand>
        <name>L-histidine</name>
        <dbReference type="ChEBI" id="CHEBI:57595"/>
    </ligand>
</feature>
<dbReference type="InterPro" id="IPR006195">
    <property type="entry name" value="aa-tRNA-synth_II"/>
</dbReference>
<comment type="catalytic activity">
    <reaction evidence="7 8">
        <text>tRNA(His) + L-histidine + ATP = L-histidyl-tRNA(His) + AMP + diphosphate + H(+)</text>
        <dbReference type="Rhea" id="RHEA:17313"/>
        <dbReference type="Rhea" id="RHEA-COMP:9665"/>
        <dbReference type="Rhea" id="RHEA-COMP:9689"/>
        <dbReference type="ChEBI" id="CHEBI:15378"/>
        <dbReference type="ChEBI" id="CHEBI:30616"/>
        <dbReference type="ChEBI" id="CHEBI:33019"/>
        <dbReference type="ChEBI" id="CHEBI:57595"/>
        <dbReference type="ChEBI" id="CHEBI:78442"/>
        <dbReference type="ChEBI" id="CHEBI:78527"/>
        <dbReference type="ChEBI" id="CHEBI:456215"/>
        <dbReference type="EC" id="6.1.1.21"/>
    </reaction>
</comment>
<evidence type="ECO:0000313" key="12">
    <source>
        <dbReference type="EMBL" id="KKW42272.1"/>
    </source>
</evidence>
<evidence type="ECO:0000313" key="13">
    <source>
        <dbReference type="Proteomes" id="UP000033870"/>
    </source>
</evidence>
<feature type="compositionally biased region" description="Basic residues" evidence="10">
    <location>
        <begin position="1"/>
        <end position="12"/>
    </location>
</feature>
<feature type="binding site" evidence="9">
    <location>
        <position position="159"/>
    </location>
    <ligand>
        <name>L-histidine</name>
        <dbReference type="ChEBI" id="CHEBI:57595"/>
    </ligand>
</feature>
<evidence type="ECO:0000256" key="2">
    <source>
        <dbReference type="ARBA" id="ARBA00022598"/>
    </source>
</evidence>
<dbReference type="InterPro" id="IPR004516">
    <property type="entry name" value="HisRS/HisZ"/>
</dbReference>
<sequence length="459" mass="51443">MSPKKHTMKYKKPAVESRPKPAPAEEEKSKKTAAGLALVRGMKDILPPESALWREAHQVFERVAGAYGFEYIETPIVEAASLFIRSLGRSTDVVEKEMYLFEDRDGGKLCLRPELTASVVRAYIMHGLQTLPQPVKVWSAGAVFRYDRPQAGRYREFHQLGCENLGEKSPVVDAELIALAYNFLRDLGIPVVVHINSLGTPADREQYLVELVGYWKSKRTYLCEDCKRRLTKNPLRILDCKNDSCQPVIAEAPQIIDWLSDDSKGFFMRVLEYLDELSIPYVLTATLVRGLDYYTHTVFELYEETAEEKSQNALGGGGRYDLLAEHLGGQPTPASGFGLGVERIMSVWEKRRAATTPAAVPGAVNVFFAQLGEQAKRRSLYLIEELRREGISVHHNLAKSSLKVQLEAANKLGATHTIILGQKEVQDGTILVRNMDSGIQEIVDQKKLKQTLRRLLGVS</sequence>
<dbReference type="GO" id="GO:0006427">
    <property type="term" value="P:histidyl-tRNA aminoacylation"/>
    <property type="evidence" value="ECO:0007669"/>
    <property type="project" value="UniProtKB-UniRule"/>
</dbReference>
<dbReference type="Pfam" id="PF03129">
    <property type="entry name" value="HGTP_anticodon"/>
    <property type="match status" value="1"/>
</dbReference>
<dbReference type="SUPFAM" id="SSF55681">
    <property type="entry name" value="Class II aaRS and biotin synthetases"/>
    <property type="match status" value="1"/>
</dbReference>
<keyword evidence="5 8" id="KW-0648">Protein biosynthesis</keyword>
<dbReference type="HAMAP" id="MF_00127">
    <property type="entry name" value="His_tRNA_synth"/>
    <property type="match status" value="1"/>
</dbReference>
<dbReference type="Pfam" id="PF13393">
    <property type="entry name" value="tRNA-synt_His"/>
    <property type="match status" value="2"/>
</dbReference>
<evidence type="ECO:0000256" key="1">
    <source>
        <dbReference type="ARBA" id="ARBA00008226"/>
    </source>
</evidence>
<feature type="binding site" evidence="9">
    <location>
        <position position="163"/>
    </location>
    <ligand>
        <name>L-histidine</name>
        <dbReference type="ChEBI" id="CHEBI:57595"/>
    </ligand>
</feature>
<keyword evidence="8" id="KW-0963">Cytoplasm</keyword>
<feature type="binding site" evidence="9">
    <location>
        <begin position="293"/>
        <end position="294"/>
    </location>
    <ligand>
        <name>L-histidine</name>
        <dbReference type="ChEBI" id="CHEBI:57595"/>
    </ligand>
</feature>
<feature type="region of interest" description="Disordered" evidence="10">
    <location>
        <begin position="1"/>
        <end position="31"/>
    </location>
</feature>
<dbReference type="Gene3D" id="3.30.930.10">
    <property type="entry name" value="Bira Bifunctional Protein, Domain 2"/>
    <property type="match status" value="1"/>
</dbReference>
<feature type="compositionally biased region" description="Basic and acidic residues" evidence="10">
    <location>
        <begin position="13"/>
        <end position="30"/>
    </location>
</feature>
<dbReference type="InterPro" id="IPR036621">
    <property type="entry name" value="Anticodon-bd_dom_sf"/>
</dbReference>
<keyword evidence="4 8" id="KW-0067">ATP-binding</keyword>
<comment type="subunit">
    <text evidence="8">Homodimer.</text>
</comment>
<evidence type="ECO:0000256" key="4">
    <source>
        <dbReference type="ARBA" id="ARBA00022840"/>
    </source>
</evidence>
<evidence type="ECO:0000256" key="5">
    <source>
        <dbReference type="ARBA" id="ARBA00022917"/>
    </source>
</evidence>
<dbReference type="Proteomes" id="UP000033870">
    <property type="component" value="Unassembled WGS sequence"/>
</dbReference>
<organism evidence="12 13">
    <name type="scientific">Candidatus Magasanikbacteria bacterium GW2011_GWA2_56_11</name>
    <dbReference type="NCBI Taxonomy" id="1619044"/>
    <lineage>
        <taxon>Bacteria</taxon>
        <taxon>Candidatus Magasanikiibacteriota</taxon>
    </lineage>
</organism>
<evidence type="ECO:0000256" key="3">
    <source>
        <dbReference type="ARBA" id="ARBA00022741"/>
    </source>
</evidence>
<dbReference type="PIRSF" id="PIRSF001549">
    <property type="entry name" value="His-tRNA_synth"/>
    <property type="match status" value="1"/>
</dbReference>
<dbReference type="GO" id="GO:0004821">
    <property type="term" value="F:histidine-tRNA ligase activity"/>
    <property type="evidence" value="ECO:0007669"/>
    <property type="project" value="UniProtKB-UniRule"/>
</dbReference>
<dbReference type="InterPro" id="IPR015807">
    <property type="entry name" value="His-tRNA-ligase"/>
</dbReference>
<dbReference type="PATRIC" id="fig|1619044.3.peg.734"/>
<dbReference type="CDD" id="cd00859">
    <property type="entry name" value="HisRS_anticodon"/>
    <property type="match status" value="1"/>
</dbReference>
<dbReference type="InterPro" id="IPR033656">
    <property type="entry name" value="HisRS_anticodon"/>
</dbReference>
<dbReference type="STRING" id="1619044.UY92_C0009G0076"/>
<dbReference type="EMBL" id="LCRX01000009">
    <property type="protein sequence ID" value="KKW42272.1"/>
    <property type="molecule type" value="Genomic_DNA"/>
</dbReference>
<evidence type="ECO:0000256" key="7">
    <source>
        <dbReference type="ARBA" id="ARBA00047639"/>
    </source>
</evidence>
<dbReference type="NCBIfam" id="TIGR00442">
    <property type="entry name" value="hisS"/>
    <property type="match status" value="1"/>
</dbReference>
<protein>
    <recommendedName>
        <fullName evidence="8">Histidine--tRNA ligase</fullName>
        <ecNumber evidence="8">6.1.1.21</ecNumber>
    </recommendedName>
    <alternativeName>
        <fullName evidence="8">Histidyl-tRNA synthetase</fullName>
        <shortName evidence="8">HisRS</shortName>
    </alternativeName>
</protein>
<accession>A0A0G2ALT0</accession>
<comment type="similarity">
    <text evidence="1 8">Belongs to the class-II aminoacyl-tRNA synthetase family.</text>
</comment>
<dbReference type="InterPro" id="IPR045864">
    <property type="entry name" value="aa-tRNA-synth_II/BPL/LPL"/>
</dbReference>
<dbReference type="PANTHER" id="PTHR43707:SF1">
    <property type="entry name" value="HISTIDINE--TRNA LIGASE, MITOCHONDRIAL-RELATED"/>
    <property type="match status" value="1"/>
</dbReference>
<evidence type="ECO:0000259" key="11">
    <source>
        <dbReference type="PROSITE" id="PS50862"/>
    </source>
</evidence>
<reference evidence="12 13" key="1">
    <citation type="journal article" date="2015" name="Nature">
        <title>rRNA introns, odd ribosomes, and small enigmatic genomes across a large radiation of phyla.</title>
        <authorList>
            <person name="Brown C.T."/>
            <person name="Hug L.A."/>
            <person name="Thomas B.C."/>
            <person name="Sharon I."/>
            <person name="Castelle C.J."/>
            <person name="Singh A."/>
            <person name="Wilkins M.J."/>
            <person name="Williams K.H."/>
            <person name="Banfield J.F."/>
        </authorList>
    </citation>
    <scope>NUCLEOTIDE SEQUENCE [LARGE SCALE GENOMIC DNA]</scope>
</reference>
<comment type="subcellular location">
    <subcellularLocation>
        <location evidence="8">Cytoplasm</location>
    </subcellularLocation>
</comment>
<dbReference type="CDD" id="cd00773">
    <property type="entry name" value="HisRS-like_core"/>
    <property type="match status" value="1"/>
</dbReference>
<evidence type="ECO:0000256" key="6">
    <source>
        <dbReference type="ARBA" id="ARBA00023146"/>
    </source>
</evidence>
<keyword evidence="6 8" id="KW-0030">Aminoacyl-tRNA synthetase</keyword>
<proteinExistence type="inferred from homology"/>
<keyword evidence="2 8" id="KW-0436">Ligase</keyword>
<comment type="caution">
    <text evidence="12">The sequence shown here is derived from an EMBL/GenBank/DDBJ whole genome shotgun (WGS) entry which is preliminary data.</text>
</comment>
<evidence type="ECO:0000256" key="10">
    <source>
        <dbReference type="SAM" id="MobiDB-lite"/>
    </source>
</evidence>
<dbReference type="GO" id="GO:0005524">
    <property type="term" value="F:ATP binding"/>
    <property type="evidence" value="ECO:0007669"/>
    <property type="project" value="UniProtKB-UniRule"/>
</dbReference>
<dbReference type="PROSITE" id="PS50862">
    <property type="entry name" value="AA_TRNA_LIGASE_II"/>
    <property type="match status" value="1"/>
</dbReference>
<evidence type="ECO:0000256" key="8">
    <source>
        <dbReference type="HAMAP-Rule" id="MF_00127"/>
    </source>
</evidence>
<dbReference type="InterPro" id="IPR004154">
    <property type="entry name" value="Anticodon-bd"/>
</dbReference>
<evidence type="ECO:0000256" key="9">
    <source>
        <dbReference type="PIRSR" id="PIRSR001549-1"/>
    </source>
</evidence>
<dbReference type="Gene3D" id="3.40.50.800">
    <property type="entry name" value="Anticodon-binding domain"/>
    <property type="match status" value="1"/>
</dbReference>
<gene>
    <name evidence="8" type="primary">hisS</name>
    <name evidence="12" type="ORF">UY92_C0009G0076</name>
</gene>
<name>A0A0G2ALT0_9BACT</name>
<dbReference type="InterPro" id="IPR041715">
    <property type="entry name" value="HisRS-like_core"/>
</dbReference>
<feature type="domain" description="Aminoacyl-transfer RNA synthetases class-II family profile" evidence="11">
    <location>
        <begin position="50"/>
        <end position="361"/>
    </location>
</feature>
<feature type="binding site" evidence="9">
    <location>
        <position position="289"/>
    </location>
    <ligand>
        <name>L-histidine</name>
        <dbReference type="ChEBI" id="CHEBI:57595"/>
    </ligand>
</feature>
<dbReference type="AlphaFoldDB" id="A0A0G2ALT0"/>
<keyword evidence="3 8" id="KW-0547">Nucleotide-binding</keyword>